<dbReference type="EMBL" id="CM056741">
    <property type="protein sequence ID" value="KAJ8686728.1"/>
    <property type="molecule type" value="Genomic_DNA"/>
</dbReference>
<comment type="caution">
    <text evidence="1">The sequence shown here is derived from an EMBL/GenBank/DDBJ whole genome shotgun (WGS) entry which is preliminary data.</text>
</comment>
<sequence length="854" mass="97414">MRWMPVLLFLLGFWMGFKSVGCADLLDLYVQHMDEAMGTRARKIMGHERQPSQLHQNRLRQMPRVILQRRQTRSVIESPVYKVADPVRQSLASDFRPKGKKITREKVSTDFFDQAWQNSDDTYFSFKNHQLQSKTSPPSLGQKEIVSDYQTFPFFEGTFLPRTPKKGRTPKKFEGARKKNIYAMKKRLKRNDDPVMIFPRYEKLDEDGDITLEWDPNENENVTFRLTAKTLGYVGLGFNDRNHMMGADIILAWVDDHTHEAMLLDSHGVDNANAASEMDRSQDVHLISGFQNLTHTVIIFTRKWHACDPQDRSLTGDTIRILWAIDPNDPEVNSARFDGEKRGGRAIRLKSPAPHPPPLNGDPDLITWDVKLNQFTVSNSSDTIYWCKIFKIPKNRKHHMIGYTPLIEKANEAVVHHLVLYECSSTAPILSDHAKIVGAHCYSPTMPHAWDSCLQPVLAWARGSRGEWLPEHVGVPIAERLENSYYMLEVHYNNKLGRQVVDSSGVRLHLTPNLRSEEAGILVAGVAVSPMHMVPPQQKEYATAGYCTSQCTNQMFDDRGINVVSVVLHSHLAGRRLSLKHIREGQELSPIVEDRRFDFEYQQPYTLKKEVQVLPGDELVAECVYDTRDRQRATYGGYAAYQEMCLAFIVHYPRTPLASCYSMTPVKEFFNALNVQSFKDRTMDEVEKLFFASSTTASLPVSPNHHAGPSHNIRSNEFPEIDIIKQTKATSISKGEYIDYDDIFDQLIIEKPEEFKDHTLSNHISALAWNDSALSKSIENSLYHGKYVTFCRTREDKIPQAASIQMFPNYTALPMNNETFCKEYRSPDGFSSSAINLFSSFVVVIGTISIAVHL</sequence>
<evidence type="ECO:0000313" key="2">
    <source>
        <dbReference type="Proteomes" id="UP001239111"/>
    </source>
</evidence>
<protein>
    <submittedName>
        <fullName evidence="1">Uncharacterized protein</fullName>
    </submittedName>
</protein>
<proteinExistence type="predicted"/>
<evidence type="ECO:0000313" key="1">
    <source>
        <dbReference type="EMBL" id="KAJ8686728.1"/>
    </source>
</evidence>
<gene>
    <name evidence="1" type="ORF">QAD02_022522</name>
</gene>
<accession>A0ACC2PUU2</accession>
<organism evidence="1 2">
    <name type="scientific">Eretmocerus hayati</name>
    <dbReference type="NCBI Taxonomy" id="131215"/>
    <lineage>
        <taxon>Eukaryota</taxon>
        <taxon>Metazoa</taxon>
        <taxon>Ecdysozoa</taxon>
        <taxon>Arthropoda</taxon>
        <taxon>Hexapoda</taxon>
        <taxon>Insecta</taxon>
        <taxon>Pterygota</taxon>
        <taxon>Neoptera</taxon>
        <taxon>Endopterygota</taxon>
        <taxon>Hymenoptera</taxon>
        <taxon>Apocrita</taxon>
        <taxon>Proctotrupomorpha</taxon>
        <taxon>Chalcidoidea</taxon>
        <taxon>Aphelinidae</taxon>
        <taxon>Aphelininae</taxon>
        <taxon>Eretmocerus</taxon>
    </lineage>
</organism>
<reference evidence="1" key="1">
    <citation type="submission" date="2023-04" db="EMBL/GenBank/DDBJ databases">
        <title>A chromosome-level genome assembly of the parasitoid wasp Eretmocerus hayati.</title>
        <authorList>
            <person name="Zhong Y."/>
            <person name="Liu S."/>
            <person name="Liu Y."/>
        </authorList>
    </citation>
    <scope>NUCLEOTIDE SEQUENCE</scope>
    <source>
        <strain evidence="1">ZJU_SS_LIU_2023</strain>
    </source>
</reference>
<dbReference type="Proteomes" id="UP001239111">
    <property type="component" value="Chromosome 1"/>
</dbReference>
<name>A0ACC2PUU2_9HYME</name>
<keyword evidence="2" id="KW-1185">Reference proteome</keyword>